<keyword evidence="1" id="KW-1015">Disulfide bond</keyword>
<evidence type="ECO:0000256" key="1">
    <source>
        <dbReference type="ARBA" id="ARBA00023157"/>
    </source>
</evidence>
<accession>V9M548</accession>
<organism evidence="4">
    <name type="scientific">Calycofera operculata</name>
    <dbReference type="NCBI Taxonomy" id="1971756"/>
    <lineage>
        <taxon>Eukaryota</taxon>
        <taxon>Sar</taxon>
        <taxon>Stramenopiles</taxon>
        <taxon>Oomycota</taxon>
        <taxon>Peronosporomycetes</taxon>
        <taxon>Peronosporales</taxon>
        <taxon>Peronosporaceae</taxon>
        <taxon>Calycofera</taxon>
    </lineage>
</organism>
<feature type="domain" description="EGF-like" evidence="2 3">
    <location>
        <begin position="80"/>
        <end position="91"/>
    </location>
</feature>
<evidence type="ECO:0000313" key="4">
    <source>
        <dbReference type="EMBL" id="AGC65340.1"/>
    </source>
</evidence>
<dbReference type="AlphaFoldDB" id="V9M548"/>
<feature type="non-terminal residue" evidence="4">
    <location>
        <position position="506"/>
    </location>
</feature>
<evidence type="ECO:0000259" key="2">
    <source>
        <dbReference type="PROSITE" id="PS00022"/>
    </source>
</evidence>
<dbReference type="PANTHER" id="PTHR24035">
    <property type="entry name" value="MULTIPLE EPIDERMAL GROWTH FACTOR-LIKE DOMAINS PROTEIN"/>
    <property type="match status" value="1"/>
</dbReference>
<dbReference type="PROSITE" id="PS00022">
    <property type="entry name" value="EGF_1"/>
    <property type="match status" value="1"/>
</dbReference>
<dbReference type="EMBL" id="JX115122">
    <property type="protein sequence ID" value="AGC65340.1"/>
    <property type="molecule type" value="Genomic_DNA"/>
</dbReference>
<dbReference type="InterPro" id="IPR052108">
    <property type="entry name" value="MEGF/SIB"/>
</dbReference>
<dbReference type="Pfam" id="PF07974">
    <property type="entry name" value="EGF_2"/>
    <property type="match status" value="1"/>
</dbReference>
<evidence type="ECO:0000259" key="3">
    <source>
        <dbReference type="PROSITE" id="PS01186"/>
    </source>
</evidence>
<dbReference type="PANTHER" id="PTHR24035:SF143">
    <property type="entry name" value="EGF-LIKE DOMAIN-CONTAINING PROTEIN"/>
    <property type="match status" value="1"/>
</dbReference>
<protein>
    <submittedName>
        <fullName evidence="4">OCM1</fullName>
    </submittedName>
</protein>
<dbReference type="InterPro" id="IPR000742">
    <property type="entry name" value="EGF"/>
</dbReference>
<reference evidence="4" key="1">
    <citation type="journal article" date="2014" name="Mol. Phylogenet. Evol.">
        <title>Codon-based phylogenetics introduces novel flagellar gene markers to oomycete systematics.</title>
        <authorList>
            <person name="Robideau G.P."/>
            <person name="Rodrigue N."/>
            <person name="Andre Levesque C."/>
        </authorList>
    </citation>
    <scope>NUCLEOTIDE SEQUENCE</scope>
</reference>
<name>V9M548_9STRA</name>
<proteinExistence type="predicted"/>
<dbReference type="InterPro" id="IPR013111">
    <property type="entry name" value="EGF_extracell"/>
</dbReference>
<dbReference type="PROSITE" id="PS01186">
    <property type="entry name" value="EGF_2"/>
    <property type="match status" value="1"/>
</dbReference>
<sequence length="506" mass="53859">YQGNDCSDRTCLFTYAHVDTPRGDLDMDQNRRTPDWILTNSQQSPAGTYEYFNPVASQHEAHFYLECGNKGICDRTSGLCECFDGYEGNGCMRTTCPNKCSGHGVCQSIQQLGAKAGGTLTGIENPAGAMSYHLWDANSTYGCLCDPWFGGADCSIRSCKVGVDPLFLSVGTATYETFVIHVFDTETTAPAATGGTLQLRLFDYYGESYMTNVITFVDDTTGDSAKNDNAAAVATAIKDIPNQTFGDVRCEGVGLTTTTDTYLQGFKSTRTATTKGMSVVCQFIDNPGKMRIPEVASYTVTNTVLLAKGMVVTATDQGGNDEWFTTQTSLVLGTATTAGLVWPITGGDPQAIIGTTTASKLIKLGSHVVLADTATTTTTALGLLFNLPHALSTIDKVVFIPDTLSNLAVALLVEVLTANVALGDTTMTFGTTDPGLVSGDLIFYENQFFYVQQIYLDGSSNYVINLDKPFGGAAADGLDATSTAVHKVTPPTTGFYNYVSPCSGRG</sequence>
<feature type="non-terminal residue" evidence="4">
    <location>
        <position position="1"/>
    </location>
</feature>
<dbReference type="Gene3D" id="2.10.25.10">
    <property type="entry name" value="Laminin"/>
    <property type="match status" value="1"/>
</dbReference>